<name>A0A9D4SUF8_RHISA</name>
<evidence type="ECO:0000313" key="2">
    <source>
        <dbReference type="EMBL" id="KAH7951789.1"/>
    </source>
</evidence>
<dbReference type="EMBL" id="JABSTV010001251">
    <property type="protein sequence ID" value="KAH7951789.1"/>
    <property type="molecule type" value="Genomic_DNA"/>
</dbReference>
<reference evidence="2" key="2">
    <citation type="submission" date="2021-09" db="EMBL/GenBank/DDBJ databases">
        <authorList>
            <person name="Jia N."/>
            <person name="Wang J."/>
            <person name="Shi W."/>
            <person name="Du L."/>
            <person name="Sun Y."/>
            <person name="Zhan W."/>
            <person name="Jiang J."/>
            <person name="Wang Q."/>
            <person name="Zhang B."/>
            <person name="Ji P."/>
            <person name="Sakyi L.B."/>
            <person name="Cui X."/>
            <person name="Yuan T."/>
            <person name="Jiang B."/>
            <person name="Yang W."/>
            <person name="Lam T.T.-Y."/>
            <person name="Chang Q."/>
            <person name="Ding S."/>
            <person name="Wang X."/>
            <person name="Zhu J."/>
            <person name="Ruan X."/>
            <person name="Zhao L."/>
            <person name="Wei J."/>
            <person name="Que T."/>
            <person name="Du C."/>
            <person name="Cheng J."/>
            <person name="Dai P."/>
            <person name="Han X."/>
            <person name="Huang E."/>
            <person name="Gao Y."/>
            <person name="Liu J."/>
            <person name="Shao H."/>
            <person name="Ye R."/>
            <person name="Li L."/>
            <person name="Wei W."/>
            <person name="Wang X."/>
            <person name="Wang C."/>
            <person name="Huo Q."/>
            <person name="Li W."/>
            <person name="Guo W."/>
            <person name="Chen H."/>
            <person name="Chen S."/>
            <person name="Zhou L."/>
            <person name="Zhou L."/>
            <person name="Ni X."/>
            <person name="Tian J."/>
            <person name="Zhou Y."/>
            <person name="Sheng Y."/>
            <person name="Liu T."/>
            <person name="Pan Y."/>
            <person name="Xia L."/>
            <person name="Li J."/>
            <person name="Zhao F."/>
            <person name="Cao W."/>
        </authorList>
    </citation>
    <scope>NUCLEOTIDE SEQUENCE</scope>
    <source>
        <strain evidence="2">Rsan-2018</strain>
        <tissue evidence="2">Larvae</tissue>
    </source>
</reference>
<gene>
    <name evidence="2" type="ORF">HPB52_012950</name>
</gene>
<reference evidence="2" key="1">
    <citation type="journal article" date="2020" name="Cell">
        <title>Large-Scale Comparative Analyses of Tick Genomes Elucidate Their Genetic Diversity and Vector Capacities.</title>
        <authorList>
            <consortium name="Tick Genome and Microbiome Consortium (TIGMIC)"/>
            <person name="Jia N."/>
            <person name="Wang J."/>
            <person name="Shi W."/>
            <person name="Du L."/>
            <person name="Sun Y."/>
            <person name="Zhan W."/>
            <person name="Jiang J.F."/>
            <person name="Wang Q."/>
            <person name="Zhang B."/>
            <person name="Ji P."/>
            <person name="Bell-Sakyi L."/>
            <person name="Cui X.M."/>
            <person name="Yuan T.T."/>
            <person name="Jiang B.G."/>
            <person name="Yang W.F."/>
            <person name="Lam T.T."/>
            <person name="Chang Q.C."/>
            <person name="Ding S.J."/>
            <person name="Wang X.J."/>
            <person name="Zhu J.G."/>
            <person name="Ruan X.D."/>
            <person name="Zhao L."/>
            <person name="Wei J.T."/>
            <person name="Ye R.Z."/>
            <person name="Que T.C."/>
            <person name="Du C.H."/>
            <person name="Zhou Y.H."/>
            <person name="Cheng J.X."/>
            <person name="Dai P.F."/>
            <person name="Guo W.B."/>
            <person name="Han X.H."/>
            <person name="Huang E.J."/>
            <person name="Li L.F."/>
            <person name="Wei W."/>
            <person name="Gao Y.C."/>
            <person name="Liu J.Z."/>
            <person name="Shao H.Z."/>
            <person name="Wang X."/>
            <person name="Wang C.C."/>
            <person name="Yang T.C."/>
            <person name="Huo Q.B."/>
            <person name="Li W."/>
            <person name="Chen H.Y."/>
            <person name="Chen S.E."/>
            <person name="Zhou L.G."/>
            <person name="Ni X.B."/>
            <person name="Tian J.H."/>
            <person name="Sheng Y."/>
            <person name="Liu T."/>
            <person name="Pan Y.S."/>
            <person name="Xia L.Y."/>
            <person name="Li J."/>
            <person name="Zhao F."/>
            <person name="Cao W.C."/>
        </authorList>
    </citation>
    <scope>NUCLEOTIDE SEQUENCE</scope>
    <source>
        <strain evidence="2">Rsan-2018</strain>
    </source>
</reference>
<feature type="region of interest" description="Disordered" evidence="1">
    <location>
        <begin position="88"/>
        <end position="123"/>
    </location>
</feature>
<dbReference type="Proteomes" id="UP000821837">
    <property type="component" value="Chromosome 5"/>
</dbReference>
<protein>
    <submittedName>
        <fullName evidence="2">Uncharacterized protein</fullName>
    </submittedName>
</protein>
<keyword evidence="3" id="KW-1185">Reference proteome</keyword>
<accession>A0A9D4SUF8</accession>
<evidence type="ECO:0000256" key="1">
    <source>
        <dbReference type="SAM" id="MobiDB-lite"/>
    </source>
</evidence>
<evidence type="ECO:0000313" key="3">
    <source>
        <dbReference type="Proteomes" id="UP000821837"/>
    </source>
</evidence>
<sequence length="152" mass="16659">MAEPTPVNAERFNKAQCSAQSPAALYPVTLTDVVPPVTFTFSPLELMSRCRCSWPSLPAIERLCPVATWTVLDSADRSVPWTSRRPWEIQPRPLLGDPPLDAPEPFSGRLLSDRHPIEPPQPCTAEETRIVCRTFPAAPITTAPSTAAASLR</sequence>
<proteinExistence type="predicted"/>
<organism evidence="2 3">
    <name type="scientific">Rhipicephalus sanguineus</name>
    <name type="common">Brown dog tick</name>
    <name type="synonym">Ixodes sanguineus</name>
    <dbReference type="NCBI Taxonomy" id="34632"/>
    <lineage>
        <taxon>Eukaryota</taxon>
        <taxon>Metazoa</taxon>
        <taxon>Ecdysozoa</taxon>
        <taxon>Arthropoda</taxon>
        <taxon>Chelicerata</taxon>
        <taxon>Arachnida</taxon>
        <taxon>Acari</taxon>
        <taxon>Parasitiformes</taxon>
        <taxon>Ixodida</taxon>
        <taxon>Ixodoidea</taxon>
        <taxon>Ixodidae</taxon>
        <taxon>Rhipicephalinae</taxon>
        <taxon>Rhipicephalus</taxon>
        <taxon>Rhipicephalus</taxon>
    </lineage>
</organism>
<dbReference type="AlphaFoldDB" id="A0A9D4SUF8"/>
<comment type="caution">
    <text evidence="2">The sequence shown here is derived from an EMBL/GenBank/DDBJ whole genome shotgun (WGS) entry which is preliminary data.</text>
</comment>